<name>A0A0B7NF01_9FUNG</name>
<gene>
    <name evidence="1" type="primary">PARPA_08290.1 scaffold 32756</name>
</gene>
<evidence type="ECO:0000313" key="2">
    <source>
        <dbReference type="Proteomes" id="UP000054107"/>
    </source>
</evidence>
<organism evidence="1 2">
    <name type="scientific">Parasitella parasitica</name>
    <dbReference type="NCBI Taxonomy" id="35722"/>
    <lineage>
        <taxon>Eukaryota</taxon>
        <taxon>Fungi</taxon>
        <taxon>Fungi incertae sedis</taxon>
        <taxon>Mucoromycota</taxon>
        <taxon>Mucoromycotina</taxon>
        <taxon>Mucoromycetes</taxon>
        <taxon>Mucorales</taxon>
        <taxon>Mucorineae</taxon>
        <taxon>Mucoraceae</taxon>
        <taxon>Parasitella</taxon>
    </lineage>
</organism>
<accession>A0A0B7NF01</accession>
<dbReference type="Proteomes" id="UP000054107">
    <property type="component" value="Unassembled WGS sequence"/>
</dbReference>
<keyword evidence="2" id="KW-1185">Reference proteome</keyword>
<sequence length="82" mass="8832">MDLHSRLGTPSYENCLSEPSLNSAISAPWRNIYIPGKEAFGYKAFGKTVNKYITPLCKIFDTSGGGDVADLTNTSLSQVDAS</sequence>
<dbReference type="AlphaFoldDB" id="A0A0B7NF01"/>
<evidence type="ECO:0000313" key="1">
    <source>
        <dbReference type="EMBL" id="CEP14127.1"/>
    </source>
</evidence>
<protein>
    <submittedName>
        <fullName evidence="1">Uncharacterized protein</fullName>
    </submittedName>
</protein>
<proteinExistence type="predicted"/>
<dbReference type="EMBL" id="LN731032">
    <property type="protein sequence ID" value="CEP14127.1"/>
    <property type="molecule type" value="Genomic_DNA"/>
</dbReference>
<reference evidence="1 2" key="1">
    <citation type="submission" date="2014-09" db="EMBL/GenBank/DDBJ databases">
        <authorList>
            <person name="Ellenberger Sabrina"/>
        </authorList>
    </citation>
    <scope>NUCLEOTIDE SEQUENCE [LARGE SCALE GENOMIC DNA]</scope>
    <source>
        <strain evidence="1 2">CBS 412.66</strain>
    </source>
</reference>